<sequence length="154" mass="17364">MISKDTVYKLLEEKLVGDLFLVDLTVSSSNVITVVIDSDSSVNVDTCIEISRQVEHNLDREAEDFELTVYSAGVGEPLKLPRQYEKNIDRELDLVTSLGDKLVGVLKEADQEKFVLEVSKKERVEGKKKKIVVTTQHTLFYTDIKTAKVVVSFK</sequence>
<evidence type="ECO:0000313" key="1">
    <source>
        <dbReference type="EMBL" id="QZE14208.1"/>
    </source>
</evidence>
<reference evidence="1" key="1">
    <citation type="submission" date="2021-08" db="EMBL/GenBank/DDBJ databases">
        <title>Novel anaerobic bacterium isolated from sea squirt in East Sea, Republic of Korea.</title>
        <authorList>
            <person name="Nguyen T.H."/>
            <person name="Li Z."/>
            <person name="Lee Y.-J."/>
            <person name="Ko J."/>
            <person name="Kim S.-G."/>
        </authorList>
    </citation>
    <scope>NUCLEOTIDE SEQUENCE</scope>
    <source>
        <strain evidence="1">KCTC 25031</strain>
    </source>
</reference>
<dbReference type="EMBL" id="CP081303">
    <property type="protein sequence ID" value="QZE14208.1"/>
    <property type="molecule type" value="Genomic_DNA"/>
</dbReference>
<dbReference type="Proteomes" id="UP000826212">
    <property type="component" value="Chromosome"/>
</dbReference>
<name>A0AC61NF39_9BACT</name>
<protein>
    <submittedName>
        <fullName evidence="1">Ribosome assembly cofactor RimP</fullName>
    </submittedName>
</protein>
<keyword evidence="2" id="KW-1185">Reference proteome</keyword>
<evidence type="ECO:0000313" key="2">
    <source>
        <dbReference type="Proteomes" id="UP000826212"/>
    </source>
</evidence>
<gene>
    <name evidence="1" type="primary">rimP</name>
    <name evidence="1" type="ORF">K4L44_17105</name>
</gene>
<accession>A0AC61NF39</accession>
<organism evidence="1 2">
    <name type="scientific">Halosquirtibacter laminarini</name>
    <dbReference type="NCBI Taxonomy" id="3374600"/>
    <lineage>
        <taxon>Bacteria</taxon>
        <taxon>Pseudomonadati</taxon>
        <taxon>Bacteroidota</taxon>
        <taxon>Bacteroidia</taxon>
        <taxon>Marinilabiliales</taxon>
        <taxon>Prolixibacteraceae</taxon>
        <taxon>Halosquirtibacter</taxon>
    </lineage>
</organism>
<proteinExistence type="predicted"/>